<dbReference type="RefSeq" id="WP_161018417.1">
    <property type="nucleotide sequence ID" value="NZ_WWCP01000002.1"/>
</dbReference>
<evidence type="ECO:0000313" key="1">
    <source>
        <dbReference type="EMBL" id="MYM81125.1"/>
    </source>
</evidence>
<organism evidence="1 2">
    <name type="scientific">Duganella lactea</name>
    <dbReference type="NCBI Taxonomy" id="2692173"/>
    <lineage>
        <taxon>Bacteria</taxon>
        <taxon>Pseudomonadati</taxon>
        <taxon>Pseudomonadota</taxon>
        <taxon>Betaproteobacteria</taxon>
        <taxon>Burkholderiales</taxon>
        <taxon>Oxalobacteraceae</taxon>
        <taxon>Telluria group</taxon>
        <taxon>Duganella</taxon>
    </lineage>
</organism>
<protein>
    <submittedName>
        <fullName evidence="1">Uncharacterized protein</fullName>
    </submittedName>
</protein>
<comment type="caution">
    <text evidence="1">The sequence shown here is derived from an EMBL/GenBank/DDBJ whole genome shotgun (WGS) entry which is preliminary data.</text>
</comment>
<reference evidence="1 2" key="1">
    <citation type="submission" date="2019-12" db="EMBL/GenBank/DDBJ databases">
        <title>Novel species isolated from a subtropical stream in China.</title>
        <authorList>
            <person name="Lu H."/>
        </authorList>
    </citation>
    <scope>NUCLEOTIDE SEQUENCE [LARGE SCALE GENOMIC DNA]</scope>
    <source>
        <strain evidence="1 2">FT50W</strain>
    </source>
</reference>
<name>A0A6L8MKX9_9BURK</name>
<evidence type="ECO:0000313" key="2">
    <source>
        <dbReference type="Proteomes" id="UP000474565"/>
    </source>
</evidence>
<dbReference type="AlphaFoldDB" id="A0A6L8MKX9"/>
<dbReference type="Proteomes" id="UP000474565">
    <property type="component" value="Unassembled WGS sequence"/>
</dbReference>
<gene>
    <name evidence="1" type="ORF">GTP44_04020</name>
</gene>
<sequence length="93" mass="10251">MQYLSAVIVLNHLTLAAILVDPDQTYPEPGARLIAEAQPYFPTLPIILVSPRIGGFSRSFAHFDTTNIIKHINTDAIDWRPAVPPVEAGELPF</sequence>
<accession>A0A6L8MKX9</accession>
<proteinExistence type="predicted"/>
<dbReference type="EMBL" id="WWCP01000002">
    <property type="protein sequence ID" value="MYM81125.1"/>
    <property type="molecule type" value="Genomic_DNA"/>
</dbReference>